<dbReference type="RefSeq" id="WP_197961700.1">
    <property type="nucleotide sequence ID" value="NZ_JACCHP010000015.1"/>
</dbReference>
<dbReference type="Gene3D" id="2.60.120.10">
    <property type="entry name" value="Jelly Rolls"/>
    <property type="match status" value="1"/>
</dbReference>
<evidence type="ECO:0000313" key="3">
    <source>
        <dbReference type="EMBL" id="MBH5400526.1"/>
    </source>
</evidence>
<dbReference type="InterPro" id="IPR011051">
    <property type="entry name" value="RmlC_Cupin_sf"/>
</dbReference>
<dbReference type="SUPFAM" id="SSF51182">
    <property type="entry name" value="RmlC-like cupins"/>
    <property type="match status" value="1"/>
</dbReference>
<dbReference type="InterPro" id="IPR014710">
    <property type="entry name" value="RmlC-like_jellyroll"/>
</dbReference>
<evidence type="ECO:0000256" key="1">
    <source>
        <dbReference type="SAM" id="SignalP"/>
    </source>
</evidence>
<evidence type="ECO:0000259" key="2">
    <source>
        <dbReference type="Pfam" id="PF07883"/>
    </source>
</evidence>
<protein>
    <submittedName>
        <fullName evidence="3">Cupin domain-containing protein</fullName>
    </submittedName>
</protein>
<dbReference type="InterPro" id="IPR013096">
    <property type="entry name" value="Cupin_2"/>
</dbReference>
<dbReference type="CDD" id="cd06989">
    <property type="entry name" value="cupin_DRT102"/>
    <property type="match status" value="1"/>
</dbReference>
<sequence>MTKSFVAAATLIALASSALAQDAMKVVKPDGLPWTEHPVFKGVQTAILIGDPRKAETIVQRVKFPPNYKVPPHTHPYAEVVTVMSGSFGNAMGEKFDPSKGEILKQGSVFALPAKHPHYVWTTNEEAMVQIVFTGPGGIEFIDPADDPRKK</sequence>
<dbReference type="EMBL" id="JACCHP010000015">
    <property type="protein sequence ID" value="MBH5400526.1"/>
    <property type="molecule type" value="Genomic_DNA"/>
</dbReference>
<dbReference type="Pfam" id="PF07883">
    <property type="entry name" value="Cupin_2"/>
    <property type="match status" value="1"/>
</dbReference>
<accession>A0ABS0PU93</accession>
<evidence type="ECO:0000313" key="4">
    <source>
        <dbReference type="Proteomes" id="UP000807370"/>
    </source>
</evidence>
<feature type="signal peptide" evidence="1">
    <location>
        <begin position="1"/>
        <end position="20"/>
    </location>
</feature>
<feature type="domain" description="Cupin type-2" evidence="2">
    <location>
        <begin position="61"/>
        <end position="129"/>
    </location>
</feature>
<keyword evidence="4" id="KW-1185">Reference proteome</keyword>
<reference evidence="3 4" key="1">
    <citation type="submission" date="2020-07" db="EMBL/GenBank/DDBJ databases">
        <title>Bradyrhizobium diversity isolated from nodules of indigenous legumes of Western Australia.</title>
        <authorList>
            <person name="Klepa M.S."/>
        </authorList>
    </citation>
    <scope>NUCLEOTIDE SEQUENCE [LARGE SCALE GENOMIC DNA]</scope>
    <source>
        <strain evidence="3 4">CNPSo 4010</strain>
    </source>
</reference>
<dbReference type="Proteomes" id="UP000807370">
    <property type="component" value="Unassembled WGS sequence"/>
</dbReference>
<feature type="chain" id="PRO_5047367325" evidence="1">
    <location>
        <begin position="21"/>
        <end position="151"/>
    </location>
</feature>
<keyword evidence="1" id="KW-0732">Signal</keyword>
<proteinExistence type="predicted"/>
<gene>
    <name evidence="3" type="ORF">HZZ13_22420</name>
</gene>
<name>A0ABS0PU93_9BRAD</name>
<organism evidence="3 4">
    <name type="scientific">Bradyrhizobium agreste</name>
    <dbReference type="NCBI Taxonomy" id="2751811"/>
    <lineage>
        <taxon>Bacteria</taxon>
        <taxon>Pseudomonadati</taxon>
        <taxon>Pseudomonadota</taxon>
        <taxon>Alphaproteobacteria</taxon>
        <taxon>Hyphomicrobiales</taxon>
        <taxon>Nitrobacteraceae</taxon>
        <taxon>Bradyrhizobium</taxon>
    </lineage>
</organism>
<comment type="caution">
    <text evidence="3">The sequence shown here is derived from an EMBL/GenBank/DDBJ whole genome shotgun (WGS) entry which is preliminary data.</text>
</comment>